<dbReference type="Proteomes" id="UP000823775">
    <property type="component" value="Unassembled WGS sequence"/>
</dbReference>
<organism evidence="1 2">
    <name type="scientific">Datura stramonium</name>
    <name type="common">Jimsonweed</name>
    <name type="synonym">Common thornapple</name>
    <dbReference type="NCBI Taxonomy" id="4076"/>
    <lineage>
        <taxon>Eukaryota</taxon>
        <taxon>Viridiplantae</taxon>
        <taxon>Streptophyta</taxon>
        <taxon>Embryophyta</taxon>
        <taxon>Tracheophyta</taxon>
        <taxon>Spermatophyta</taxon>
        <taxon>Magnoliopsida</taxon>
        <taxon>eudicotyledons</taxon>
        <taxon>Gunneridae</taxon>
        <taxon>Pentapetalae</taxon>
        <taxon>asterids</taxon>
        <taxon>lamiids</taxon>
        <taxon>Solanales</taxon>
        <taxon>Solanaceae</taxon>
        <taxon>Solanoideae</taxon>
        <taxon>Datureae</taxon>
        <taxon>Datura</taxon>
    </lineage>
</organism>
<gene>
    <name evidence="1" type="ORF">HAX54_018551</name>
</gene>
<comment type="caution">
    <text evidence="1">The sequence shown here is derived from an EMBL/GenBank/DDBJ whole genome shotgun (WGS) entry which is preliminary data.</text>
</comment>
<accession>A0ABS8UP87</accession>
<dbReference type="EMBL" id="JACEIK010002269">
    <property type="protein sequence ID" value="MCD9560108.1"/>
    <property type="molecule type" value="Genomic_DNA"/>
</dbReference>
<sequence length="73" mass="8239">MEYIYSVEQALPVSCQKFLKNRPSTRYRKPGQNRDLPCGSQPAKIYIYAPVPLTEPDQTESDPISLRALVAAQ</sequence>
<evidence type="ECO:0000313" key="1">
    <source>
        <dbReference type="EMBL" id="MCD9560108.1"/>
    </source>
</evidence>
<evidence type="ECO:0000313" key="2">
    <source>
        <dbReference type="Proteomes" id="UP000823775"/>
    </source>
</evidence>
<keyword evidence="2" id="KW-1185">Reference proteome</keyword>
<feature type="non-terminal residue" evidence="1">
    <location>
        <position position="73"/>
    </location>
</feature>
<protein>
    <submittedName>
        <fullName evidence="1">Uncharacterized protein</fullName>
    </submittedName>
</protein>
<name>A0ABS8UP87_DATST</name>
<proteinExistence type="predicted"/>
<reference evidence="1 2" key="1">
    <citation type="journal article" date="2021" name="BMC Genomics">
        <title>Datura genome reveals duplications of psychoactive alkaloid biosynthetic genes and high mutation rate following tissue culture.</title>
        <authorList>
            <person name="Rajewski A."/>
            <person name="Carter-House D."/>
            <person name="Stajich J."/>
            <person name="Litt A."/>
        </authorList>
    </citation>
    <scope>NUCLEOTIDE SEQUENCE [LARGE SCALE GENOMIC DNA]</scope>
    <source>
        <strain evidence="1">AR-01</strain>
    </source>
</reference>